<feature type="transmembrane region" description="Helical" evidence="2">
    <location>
        <begin position="377"/>
        <end position="398"/>
    </location>
</feature>
<feature type="region of interest" description="Disordered" evidence="1">
    <location>
        <begin position="88"/>
        <end position="127"/>
    </location>
</feature>
<keyword evidence="4" id="KW-1185">Reference proteome</keyword>
<feature type="transmembrane region" description="Helical" evidence="2">
    <location>
        <begin position="253"/>
        <end position="277"/>
    </location>
</feature>
<organism evidence="3 4">
    <name type="scientific">Cylindrotheca closterium</name>
    <dbReference type="NCBI Taxonomy" id="2856"/>
    <lineage>
        <taxon>Eukaryota</taxon>
        <taxon>Sar</taxon>
        <taxon>Stramenopiles</taxon>
        <taxon>Ochrophyta</taxon>
        <taxon>Bacillariophyta</taxon>
        <taxon>Bacillariophyceae</taxon>
        <taxon>Bacillariophycidae</taxon>
        <taxon>Bacillariales</taxon>
        <taxon>Bacillariaceae</taxon>
        <taxon>Cylindrotheca</taxon>
    </lineage>
</organism>
<feature type="compositionally biased region" description="Polar residues" evidence="1">
    <location>
        <begin position="108"/>
        <end position="119"/>
    </location>
</feature>
<evidence type="ECO:0000256" key="1">
    <source>
        <dbReference type="SAM" id="MobiDB-lite"/>
    </source>
</evidence>
<keyword evidence="2" id="KW-1133">Transmembrane helix</keyword>
<name>A0AAD2FHN4_9STRA</name>
<comment type="caution">
    <text evidence="3">The sequence shown here is derived from an EMBL/GenBank/DDBJ whole genome shotgun (WGS) entry which is preliminary data.</text>
</comment>
<reference evidence="3" key="1">
    <citation type="submission" date="2023-08" db="EMBL/GenBank/DDBJ databases">
        <authorList>
            <person name="Audoor S."/>
            <person name="Bilcke G."/>
        </authorList>
    </citation>
    <scope>NUCLEOTIDE SEQUENCE</scope>
</reference>
<keyword evidence="2" id="KW-0812">Transmembrane</keyword>
<feature type="transmembrane region" description="Helical" evidence="2">
    <location>
        <begin position="343"/>
        <end position="365"/>
    </location>
</feature>
<evidence type="ECO:0000313" key="3">
    <source>
        <dbReference type="EMBL" id="CAJ1941303.1"/>
    </source>
</evidence>
<sequence length="479" mass="52593">MEVATLVREAGIGIGIDAEEPLLDEIIASLKTEYIVHDWQLAKLDSSQWRALGAPMGLAVAIQTMIQEEQEINMPKGKAHQNKMMEPERFSSSLTSRSSQAIQEKDQLTYSMRSSNGSTAAIRKNPHKTMEKTSLFNRHAGLQVMEGKSPTTAEGALNEAETDEANDASEILRPESTSPQEQSQKPVEPQKGAAATCSLNNKRCCGKEVADCFHSMMKTDLTVEGTSCFVMSKLFDQALLHAKTGADLKAHTMFVIELSVVASALFLGAAIELWGAFPLDSVTDDVSIHGGVPQALAFAFNMTSALLIISQLLCASAWIWSLRVISAVVPNKFHQYVVETRHFADYINSMSMVGFSLFALDLFLLLAGMSMATTDNWIVNGCALGVTLLVFIAGTIGVQKVCSFQGRVTYHGMLMTTQDPSPSAVLADKPEESHFKQREDMLHRTFERNSILHESKALDAYSQTCNPDFCALSWSDHYY</sequence>
<dbReference type="EMBL" id="CAKOGP040001001">
    <property type="protein sequence ID" value="CAJ1941303.1"/>
    <property type="molecule type" value="Genomic_DNA"/>
</dbReference>
<gene>
    <name evidence="3" type="ORF">CYCCA115_LOCUS7454</name>
</gene>
<evidence type="ECO:0000256" key="2">
    <source>
        <dbReference type="SAM" id="Phobius"/>
    </source>
</evidence>
<evidence type="ECO:0000313" key="4">
    <source>
        <dbReference type="Proteomes" id="UP001295423"/>
    </source>
</evidence>
<feature type="transmembrane region" description="Helical" evidence="2">
    <location>
        <begin position="297"/>
        <end position="322"/>
    </location>
</feature>
<keyword evidence="2" id="KW-0472">Membrane</keyword>
<dbReference type="AlphaFoldDB" id="A0AAD2FHN4"/>
<proteinExistence type="predicted"/>
<protein>
    <submittedName>
        <fullName evidence="3">Uncharacterized protein</fullName>
    </submittedName>
</protein>
<dbReference type="Proteomes" id="UP001295423">
    <property type="component" value="Unassembled WGS sequence"/>
</dbReference>
<accession>A0AAD2FHN4</accession>
<feature type="region of interest" description="Disordered" evidence="1">
    <location>
        <begin position="142"/>
        <end position="166"/>
    </location>
</feature>